<protein>
    <submittedName>
        <fullName evidence="2">Uncharacterized protein</fullName>
    </submittedName>
</protein>
<evidence type="ECO:0000313" key="3">
    <source>
        <dbReference type="Proteomes" id="UP000182658"/>
    </source>
</evidence>
<gene>
    <name evidence="2" type="ORF">CONLIGDRAFT_679660</name>
</gene>
<keyword evidence="3" id="KW-1185">Reference proteome</keyword>
<organism evidence="2 3">
    <name type="scientific">Coniochaeta ligniaria NRRL 30616</name>
    <dbReference type="NCBI Taxonomy" id="1408157"/>
    <lineage>
        <taxon>Eukaryota</taxon>
        <taxon>Fungi</taxon>
        <taxon>Dikarya</taxon>
        <taxon>Ascomycota</taxon>
        <taxon>Pezizomycotina</taxon>
        <taxon>Sordariomycetes</taxon>
        <taxon>Sordariomycetidae</taxon>
        <taxon>Coniochaetales</taxon>
        <taxon>Coniochaetaceae</taxon>
        <taxon>Coniochaeta</taxon>
    </lineage>
</organism>
<reference evidence="2 3" key="1">
    <citation type="submission" date="2016-10" db="EMBL/GenBank/DDBJ databases">
        <title>Draft genome sequence of Coniochaeta ligniaria NRRL30616, a lignocellulolytic fungus for bioabatement of inhibitors in plant biomass hydrolysates.</title>
        <authorList>
            <consortium name="DOE Joint Genome Institute"/>
            <person name="Jimenez D.J."/>
            <person name="Hector R.E."/>
            <person name="Riley R."/>
            <person name="Sun H."/>
            <person name="Grigoriev I.V."/>
            <person name="Van Elsas J.D."/>
            <person name="Nichols N.N."/>
        </authorList>
    </citation>
    <scope>NUCLEOTIDE SEQUENCE [LARGE SCALE GENOMIC DNA]</scope>
    <source>
        <strain evidence="2 3">NRRL 30616</strain>
    </source>
</reference>
<dbReference type="EMBL" id="KV875096">
    <property type="protein sequence ID" value="OIW30906.1"/>
    <property type="molecule type" value="Genomic_DNA"/>
</dbReference>
<proteinExistence type="predicted"/>
<evidence type="ECO:0000256" key="1">
    <source>
        <dbReference type="SAM" id="MobiDB-lite"/>
    </source>
</evidence>
<dbReference type="Proteomes" id="UP000182658">
    <property type="component" value="Unassembled WGS sequence"/>
</dbReference>
<dbReference type="InParanoid" id="A0A1J7JT21"/>
<sequence>MSLSVALGHQEASASSLKDDVVQNPAGLLVREIGPKRRGNADPTAAAVKKFDEDIYQTQGVYDSEAKQWEFAYQQYKQRTMTDPLSKTSAAIIASGSVLARDAPNIASGSVLARDDVDLATADVLNRIEYKIDRMETTLARIEQRDWLLKVKVEVCTIIAVTRTQRHAVGTHVESVIKIDVVEDQNTFFNRIQTPMTNANDDDEGKEKTHRQQSQGFALV</sequence>
<dbReference type="AlphaFoldDB" id="A0A1J7JT21"/>
<feature type="region of interest" description="Disordered" evidence="1">
    <location>
        <begin position="195"/>
        <end position="220"/>
    </location>
</feature>
<name>A0A1J7JT21_9PEZI</name>
<evidence type="ECO:0000313" key="2">
    <source>
        <dbReference type="EMBL" id="OIW30906.1"/>
    </source>
</evidence>
<accession>A0A1J7JT21</accession>